<keyword evidence="2" id="KW-1185">Reference proteome</keyword>
<dbReference type="EMBL" id="CAXITT010000234">
    <property type="protein sequence ID" value="CAL1536626.1"/>
    <property type="molecule type" value="Genomic_DNA"/>
</dbReference>
<accession>A0AAV2HUL1</accession>
<evidence type="ECO:0000313" key="1">
    <source>
        <dbReference type="EMBL" id="CAL1536626.1"/>
    </source>
</evidence>
<feature type="non-terminal residue" evidence="1">
    <location>
        <position position="206"/>
    </location>
</feature>
<sequence>MSSYCQLCSTTGKAMLKNSDTAYQNWYATHKERCTINHSGSAGLMEVEGDMAAIYEAGSLVFTLILSVMKIVRHIINCFLWHHMIVSNHVAKRLGSVLRNFVPTESKFGTTLGGRKAGSLTRYKKAVASKVSSSSELQQKIMTTFYHASSTNEEPKHHSCPAGKSSWWFWQRAIAYKSPPSHNSSSLISPMVAGKINSIYERLSTD</sequence>
<gene>
    <name evidence="1" type="ORF">GSLYS_00010539001</name>
</gene>
<proteinExistence type="predicted"/>
<evidence type="ECO:0000313" key="2">
    <source>
        <dbReference type="Proteomes" id="UP001497497"/>
    </source>
</evidence>
<comment type="caution">
    <text evidence="1">The sequence shown here is derived from an EMBL/GenBank/DDBJ whole genome shotgun (WGS) entry which is preliminary data.</text>
</comment>
<name>A0AAV2HUL1_LYMST</name>
<protein>
    <submittedName>
        <fullName evidence="1">Uncharacterized protein</fullName>
    </submittedName>
</protein>
<reference evidence="1 2" key="1">
    <citation type="submission" date="2024-04" db="EMBL/GenBank/DDBJ databases">
        <authorList>
            <consortium name="Genoscope - CEA"/>
            <person name="William W."/>
        </authorList>
    </citation>
    <scope>NUCLEOTIDE SEQUENCE [LARGE SCALE GENOMIC DNA]</scope>
</reference>
<organism evidence="1 2">
    <name type="scientific">Lymnaea stagnalis</name>
    <name type="common">Great pond snail</name>
    <name type="synonym">Helix stagnalis</name>
    <dbReference type="NCBI Taxonomy" id="6523"/>
    <lineage>
        <taxon>Eukaryota</taxon>
        <taxon>Metazoa</taxon>
        <taxon>Spiralia</taxon>
        <taxon>Lophotrochozoa</taxon>
        <taxon>Mollusca</taxon>
        <taxon>Gastropoda</taxon>
        <taxon>Heterobranchia</taxon>
        <taxon>Euthyneura</taxon>
        <taxon>Panpulmonata</taxon>
        <taxon>Hygrophila</taxon>
        <taxon>Lymnaeoidea</taxon>
        <taxon>Lymnaeidae</taxon>
        <taxon>Lymnaea</taxon>
    </lineage>
</organism>
<dbReference type="Proteomes" id="UP001497497">
    <property type="component" value="Unassembled WGS sequence"/>
</dbReference>
<dbReference type="AlphaFoldDB" id="A0AAV2HUL1"/>